<feature type="domain" description="S1 motif" evidence="9">
    <location>
        <begin position="455"/>
        <end position="524"/>
    </location>
</feature>
<comment type="similarity">
    <text evidence="1">Belongs to the bacterial ribosomal protein bS1 family.</text>
</comment>
<evidence type="ECO:0000259" key="9">
    <source>
        <dbReference type="PROSITE" id="PS50126"/>
    </source>
</evidence>
<dbReference type="NCBIfam" id="NF005208">
    <property type="entry name" value="PRK06676.1"/>
    <property type="match status" value="1"/>
</dbReference>
<dbReference type="Proteomes" id="UP000886043">
    <property type="component" value="Unassembled WGS sequence"/>
</dbReference>
<feature type="domain" description="S1 motif" evidence="9">
    <location>
        <begin position="197"/>
        <end position="265"/>
    </location>
</feature>
<dbReference type="GO" id="GO:0022627">
    <property type="term" value="C:cytosolic small ribosomal subunit"/>
    <property type="evidence" value="ECO:0007669"/>
    <property type="project" value="TreeGrafter"/>
</dbReference>
<dbReference type="GO" id="GO:0003735">
    <property type="term" value="F:structural constituent of ribosome"/>
    <property type="evidence" value="ECO:0007669"/>
    <property type="project" value="InterPro"/>
</dbReference>
<evidence type="ECO:0000256" key="8">
    <source>
        <dbReference type="ARBA" id="ARBA00035517"/>
    </source>
</evidence>
<dbReference type="SUPFAM" id="SSF50249">
    <property type="entry name" value="Nucleic acid-binding proteins"/>
    <property type="match status" value="6"/>
</dbReference>
<dbReference type="Pfam" id="PF00575">
    <property type="entry name" value="S1"/>
    <property type="match status" value="6"/>
</dbReference>
<dbReference type="CDD" id="cd04465">
    <property type="entry name" value="S1_RPS1_repeat_ec2_hs2"/>
    <property type="match status" value="1"/>
</dbReference>
<organism evidence="10">
    <name type="scientific">Thermosulfurimonas dismutans</name>
    <dbReference type="NCBI Taxonomy" id="999894"/>
    <lineage>
        <taxon>Bacteria</taxon>
        <taxon>Pseudomonadati</taxon>
        <taxon>Thermodesulfobacteriota</taxon>
        <taxon>Thermodesulfobacteria</taxon>
        <taxon>Thermodesulfobacteriales</taxon>
        <taxon>Thermodesulfobacteriaceae</taxon>
        <taxon>Thermosulfurimonas</taxon>
    </lineage>
</organism>
<dbReference type="PANTHER" id="PTHR10724">
    <property type="entry name" value="30S RIBOSOMAL PROTEIN S1"/>
    <property type="match status" value="1"/>
</dbReference>
<dbReference type="InterPro" id="IPR000110">
    <property type="entry name" value="Ribosomal_bS1"/>
</dbReference>
<evidence type="ECO:0000256" key="4">
    <source>
        <dbReference type="ARBA" id="ARBA00022980"/>
    </source>
</evidence>
<sequence>MVEGQETETFEELLKSEAEPRFLRRGSIIEGTILTINPDWTFVDIGYKSEGLIPTAEFRRADGSLRVKEGDRIEALVERIRGEDGLVRLSFAKLLENRAWERILKAQKEGEVLEAYVIESIKGGFAVEIEGVRAFLPFSHAYLERPADPNEIVGQNIKVEVISASRKRNNVVVSRKNALQKEIEARKRALFESLAEGQVREGTVTRILDYGAFIDLGGVEGFLHVSDLSWGKVKHPGDLLRPGDRVRVKVLSFDPQKEKIKLGIKQLTPDPWQQVKEKYHEGDRVRGRVVSLTSFGAFVEVEPGVEGLIHISELSWTKRLRHPRELLSVGDQVEAVVLKVDPENRRLSLSLRRVEPNPWEVLVENMPPGTVIEAPIKTVTDFGIFVEVTEDIDGFIHISDLSWGKLAHPSDKFKVGDVVRAVVLKIDPEKERLNLGIKQLYPNPWETAPEKYPVGAVVAGKISKVADFGLFVEIEEGLEGLVHVSEIGPEKLKSPVGHFEVGQEVKAKVIRLEPEKRRMSLSIRRYLEEKERQEYLENVENRKGTGVTLGAFLNKELMGK</sequence>
<evidence type="ECO:0000256" key="5">
    <source>
        <dbReference type="ARBA" id="ARBA00023274"/>
    </source>
</evidence>
<dbReference type="GO" id="GO:0006412">
    <property type="term" value="P:translation"/>
    <property type="evidence" value="ECO:0007669"/>
    <property type="project" value="InterPro"/>
</dbReference>
<proteinExistence type="inferred from homology"/>
<evidence type="ECO:0000313" key="10">
    <source>
        <dbReference type="EMBL" id="HFC98735.1"/>
    </source>
</evidence>
<dbReference type="CDD" id="cd05688">
    <property type="entry name" value="S1_RPS1_repeat_ec3"/>
    <property type="match status" value="2"/>
</dbReference>
<accession>A0A7C3CPL3</accession>
<dbReference type="EMBL" id="DRMH01000136">
    <property type="protein sequence ID" value="HFC98735.1"/>
    <property type="molecule type" value="Genomic_DNA"/>
</dbReference>
<feature type="domain" description="S1 motif" evidence="9">
    <location>
        <begin position="110"/>
        <end position="176"/>
    </location>
</feature>
<dbReference type="NCBIfam" id="NF004952">
    <property type="entry name" value="PRK06299.1-2"/>
    <property type="match status" value="1"/>
</dbReference>
<comment type="function">
    <text evidence="6">Binds mRNA; thus facilitating recognition of the initiation point. It is needed to translate mRNA with a short Shine-Dalgarno (SD) purine-rich sequence.</text>
</comment>
<dbReference type="GO" id="GO:0003729">
    <property type="term" value="F:mRNA binding"/>
    <property type="evidence" value="ECO:0007669"/>
    <property type="project" value="TreeGrafter"/>
</dbReference>
<comment type="caution">
    <text evidence="10">The sequence shown here is derived from an EMBL/GenBank/DDBJ whole genome shotgun (WGS) entry which is preliminary data.</text>
</comment>
<dbReference type="InterPro" id="IPR012340">
    <property type="entry name" value="NA-bd_OB-fold"/>
</dbReference>
<dbReference type="PANTHER" id="PTHR10724:SF7">
    <property type="entry name" value="SMALL RIBOSOMAL SUBUNIT PROTEIN BS1C"/>
    <property type="match status" value="1"/>
</dbReference>
<dbReference type="FunFam" id="2.40.50.140:FF:000103">
    <property type="entry name" value="protein RRP5 homolog"/>
    <property type="match status" value="2"/>
</dbReference>
<name>A0A7C3CPL3_9BACT</name>
<dbReference type="InterPro" id="IPR003029">
    <property type="entry name" value="S1_domain"/>
</dbReference>
<evidence type="ECO:0000256" key="3">
    <source>
        <dbReference type="ARBA" id="ARBA00022884"/>
    </source>
</evidence>
<dbReference type="NCBIfam" id="TIGR00717">
    <property type="entry name" value="rpsA"/>
    <property type="match status" value="1"/>
</dbReference>
<protein>
    <recommendedName>
        <fullName evidence="7">Small ribosomal subunit protein bS1</fullName>
    </recommendedName>
    <alternativeName>
        <fullName evidence="8">30S ribosomal protein S1</fullName>
    </alternativeName>
</protein>
<dbReference type="FunFam" id="2.40.50.140:FF:000011">
    <property type="entry name" value="30S ribosomal protein S1"/>
    <property type="match status" value="1"/>
</dbReference>
<dbReference type="PROSITE" id="PS50126">
    <property type="entry name" value="S1"/>
    <property type="match status" value="6"/>
</dbReference>
<feature type="domain" description="S1 motif" evidence="9">
    <location>
        <begin position="282"/>
        <end position="352"/>
    </location>
</feature>
<dbReference type="InterPro" id="IPR050437">
    <property type="entry name" value="Ribos_protein_bS1-like"/>
</dbReference>
<dbReference type="InterPro" id="IPR035104">
    <property type="entry name" value="Ribosomal_protein_S1-like"/>
</dbReference>
<evidence type="ECO:0000256" key="7">
    <source>
        <dbReference type="ARBA" id="ARBA00035293"/>
    </source>
</evidence>
<feature type="domain" description="S1 motif" evidence="9">
    <location>
        <begin position="26"/>
        <end position="92"/>
    </location>
</feature>
<keyword evidence="2" id="KW-0677">Repeat</keyword>
<gene>
    <name evidence="10" type="ORF">ENJ40_09840</name>
</gene>
<evidence type="ECO:0000256" key="2">
    <source>
        <dbReference type="ARBA" id="ARBA00022737"/>
    </source>
</evidence>
<keyword evidence="4 10" id="KW-0689">Ribosomal protein</keyword>
<dbReference type="PRINTS" id="PR00681">
    <property type="entry name" value="RIBOSOMALS1"/>
</dbReference>
<evidence type="ECO:0000256" key="1">
    <source>
        <dbReference type="ARBA" id="ARBA00006767"/>
    </source>
</evidence>
<dbReference type="CDD" id="cd05687">
    <property type="entry name" value="S1_RPS1_repeat_ec1_hs1"/>
    <property type="match status" value="1"/>
</dbReference>
<dbReference type="SMART" id="SM00316">
    <property type="entry name" value="S1"/>
    <property type="match status" value="6"/>
</dbReference>
<keyword evidence="3" id="KW-0694">RNA-binding</keyword>
<dbReference type="Gene3D" id="2.40.50.140">
    <property type="entry name" value="Nucleic acid-binding proteins"/>
    <property type="match status" value="6"/>
</dbReference>
<evidence type="ECO:0000256" key="6">
    <source>
        <dbReference type="ARBA" id="ARBA00025604"/>
    </source>
</evidence>
<keyword evidence="5" id="KW-0687">Ribonucleoprotein</keyword>
<reference evidence="10" key="1">
    <citation type="journal article" date="2020" name="mSystems">
        <title>Genome- and Community-Level Interaction Insights into Carbon Utilization and Element Cycling Functions of Hydrothermarchaeota in Hydrothermal Sediment.</title>
        <authorList>
            <person name="Zhou Z."/>
            <person name="Liu Y."/>
            <person name="Xu W."/>
            <person name="Pan J."/>
            <person name="Luo Z.H."/>
            <person name="Li M."/>
        </authorList>
    </citation>
    <scope>NUCLEOTIDE SEQUENCE [LARGE SCALE GENOMIC DNA]</scope>
    <source>
        <strain evidence="10">HyVt-483</strain>
    </source>
</reference>
<feature type="domain" description="S1 motif" evidence="9">
    <location>
        <begin position="369"/>
        <end position="438"/>
    </location>
</feature>
<dbReference type="AlphaFoldDB" id="A0A7C3CPL3"/>